<dbReference type="EMBL" id="JADYXP020000002">
    <property type="protein sequence ID" value="KAL0130716.1"/>
    <property type="molecule type" value="Genomic_DNA"/>
</dbReference>
<evidence type="ECO:0000256" key="1">
    <source>
        <dbReference type="SAM" id="MobiDB-lite"/>
    </source>
</evidence>
<comment type="caution">
    <text evidence="2">The sequence shown here is derived from an EMBL/GenBank/DDBJ whole genome shotgun (WGS) entry which is preliminary data.</text>
</comment>
<protein>
    <submittedName>
        <fullName evidence="2">Uncharacterized protein</fullName>
    </submittedName>
</protein>
<accession>A0AAW2GU00</accession>
<feature type="region of interest" description="Disordered" evidence="1">
    <location>
        <begin position="94"/>
        <end position="120"/>
    </location>
</feature>
<evidence type="ECO:0000313" key="2">
    <source>
        <dbReference type="EMBL" id="KAL0130716.1"/>
    </source>
</evidence>
<organism evidence="2 3">
    <name type="scientific">Cardiocondyla obscurior</name>
    <dbReference type="NCBI Taxonomy" id="286306"/>
    <lineage>
        <taxon>Eukaryota</taxon>
        <taxon>Metazoa</taxon>
        <taxon>Ecdysozoa</taxon>
        <taxon>Arthropoda</taxon>
        <taxon>Hexapoda</taxon>
        <taxon>Insecta</taxon>
        <taxon>Pterygota</taxon>
        <taxon>Neoptera</taxon>
        <taxon>Endopterygota</taxon>
        <taxon>Hymenoptera</taxon>
        <taxon>Apocrita</taxon>
        <taxon>Aculeata</taxon>
        <taxon>Formicoidea</taxon>
        <taxon>Formicidae</taxon>
        <taxon>Myrmicinae</taxon>
        <taxon>Cardiocondyla</taxon>
    </lineage>
</organism>
<name>A0AAW2GU00_9HYME</name>
<dbReference type="AlphaFoldDB" id="A0AAW2GU00"/>
<dbReference type="Proteomes" id="UP001430953">
    <property type="component" value="Unassembled WGS sequence"/>
</dbReference>
<sequence length="148" mass="16920">MANSILIYFSAKSNCDCFVRDYKIGQDVLRAITYKSRAPWKIPGNFGRSLSISHFFSLRPYVAARRLRVKRSVTRPSDGGSGDAHDAATAALRSRYSTGRPSKTRYPFSKGAATRQQRKLKKTRRFKSIMNTEKKNSFIFFLLCRKPI</sequence>
<proteinExistence type="predicted"/>
<keyword evidence="3" id="KW-1185">Reference proteome</keyword>
<evidence type="ECO:0000313" key="3">
    <source>
        <dbReference type="Proteomes" id="UP001430953"/>
    </source>
</evidence>
<gene>
    <name evidence="2" type="ORF">PUN28_002383</name>
</gene>
<reference evidence="2 3" key="1">
    <citation type="submission" date="2023-03" db="EMBL/GenBank/DDBJ databases">
        <title>High recombination rates correlate with genetic variation in Cardiocondyla obscurior ants.</title>
        <authorList>
            <person name="Errbii M."/>
        </authorList>
    </citation>
    <scope>NUCLEOTIDE SEQUENCE [LARGE SCALE GENOMIC DNA]</scope>
    <source>
        <strain evidence="2">Alpha-2009</strain>
        <tissue evidence="2">Whole body</tissue>
    </source>
</reference>